<dbReference type="EMBL" id="BOOA01000065">
    <property type="protein sequence ID" value="GIH27844.1"/>
    <property type="molecule type" value="Genomic_DNA"/>
</dbReference>
<dbReference type="InterPro" id="IPR036388">
    <property type="entry name" value="WH-like_DNA-bd_sf"/>
</dbReference>
<dbReference type="Pfam" id="PF00196">
    <property type="entry name" value="GerE"/>
    <property type="match status" value="1"/>
</dbReference>
<dbReference type="GO" id="GO:0003677">
    <property type="term" value="F:DNA binding"/>
    <property type="evidence" value="ECO:0007669"/>
    <property type="project" value="UniProtKB-KW"/>
</dbReference>
<dbReference type="GO" id="GO:0006355">
    <property type="term" value="P:regulation of DNA-templated transcription"/>
    <property type="evidence" value="ECO:0007669"/>
    <property type="project" value="InterPro"/>
</dbReference>
<keyword evidence="2 5" id="KW-0238">DNA-binding</keyword>
<feature type="domain" description="HTH luxR-type" evidence="4">
    <location>
        <begin position="130"/>
        <end position="195"/>
    </location>
</feature>
<keyword evidence="3" id="KW-0804">Transcription</keyword>
<evidence type="ECO:0000256" key="2">
    <source>
        <dbReference type="ARBA" id="ARBA00023125"/>
    </source>
</evidence>
<dbReference type="PANTHER" id="PTHR44688:SF16">
    <property type="entry name" value="DNA-BINDING TRANSCRIPTIONAL ACTIVATOR DEVR_DOSR"/>
    <property type="match status" value="1"/>
</dbReference>
<dbReference type="Proteomes" id="UP000640052">
    <property type="component" value="Unassembled WGS sequence"/>
</dbReference>
<dbReference type="PANTHER" id="PTHR44688">
    <property type="entry name" value="DNA-BINDING TRANSCRIPTIONAL ACTIVATOR DEVR_DOSR"/>
    <property type="match status" value="1"/>
</dbReference>
<evidence type="ECO:0000259" key="4">
    <source>
        <dbReference type="PROSITE" id="PS50043"/>
    </source>
</evidence>
<evidence type="ECO:0000313" key="6">
    <source>
        <dbReference type="Proteomes" id="UP000640052"/>
    </source>
</evidence>
<comment type="caution">
    <text evidence="5">The sequence shown here is derived from an EMBL/GenBank/DDBJ whole genome shotgun (WGS) entry which is preliminary data.</text>
</comment>
<dbReference type="InterPro" id="IPR016032">
    <property type="entry name" value="Sig_transdc_resp-reg_C-effctor"/>
</dbReference>
<protein>
    <submittedName>
        <fullName evidence="5">DNA-binding response regulator</fullName>
    </submittedName>
</protein>
<dbReference type="Gene3D" id="3.40.50.2300">
    <property type="match status" value="1"/>
</dbReference>
<name>A0A919UNE8_9ACTN</name>
<dbReference type="Gene3D" id="1.10.10.10">
    <property type="entry name" value="Winged helix-like DNA-binding domain superfamily/Winged helix DNA-binding domain"/>
    <property type="match status" value="1"/>
</dbReference>
<keyword evidence="1" id="KW-0805">Transcription regulation</keyword>
<dbReference type="PRINTS" id="PR00038">
    <property type="entry name" value="HTHLUXR"/>
</dbReference>
<keyword evidence="6" id="KW-1185">Reference proteome</keyword>
<dbReference type="SUPFAM" id="SSF46894">
    <property type="entry name" value="C-terminal effector domain of the bipartite response regulators"/>
    <property type="match status" value="1"/>
</dbReference>
<reference evidence="5" key="1">
    <citation type="submission" date="2021-01" db="EMBL/GenBank/DDBJ databases">
        <title>Whole genome shotgun sequence of Acrocarpospora phusangensis NBRC 108782.</title>
        <authorList>
            <person name="Komaki H."/>
            <person name="Tamura T."/>
        </authorList>
    </citation>
    <scope>NUCLEOTIDE SEQUENCE</scope>
    <source>
        <strain evidence="5">NBRC 108782</strain>
    </source>
</reference>
<gene>
    <name evidence="5" type="ORF">Aph01nite_61540</name>
</gene>
<dbReference type="RefSeq" id="WP_204044490.1">
    <property type="nucleotide sequence ID" value="NZ_BOOA01000065.1"/>
</dbReference>
<dbReference type="CDD" id="cd06170">
    <property type="entry name" value="LuxR_C_like"/>
    <property type="match status" value="1"/>
</dbReference>
<dbReference type="SMART" id="SM00421">
    <property type="entry name" value="HTH_LUXR"/>
    <property type="match status" value="1"/>
</dbReference>
<proteinExistence type="predicted"/>
<dbReference type="PROSITE" id="PS50043">
    <property type="entry name" value="HTH_LUXR_2"/>
    <property type="match status" value="1"/>
</dbReference>
<accession>A0A919UNE8</accession>
<evidence type="ECO:0000256" key="1">
    <source>
        <dbReference type="ARBA" id="ARBA00023015"/>
    </source>
</evidence>
<dbReference type="AlphaFoldDB" id="A0A919UNE8"/>
<evidence type="ECO:0000313" key="5">
    <source>
        <dbReference type="EMBL" id="GIH27844.1"/>
    </source>
</evidence>
<dbReference type="InterPro" id="IPR000792">
    <property type="entry name" value="Tscrpt_reg_LuxR_C"/>
</dbReference>
<dbReference type="PROSITE" id="PS00622">
    <property type="entry name" value="HTH_LUXR_1"/>
    <property type="match status" value="1"/>
</dbReference>
<organism evidence="5 6">
    <name type="scientific">Acrocarpospora phusangensis</name>
    <dbReference type="NCBI Taxonomy" id="1070424"/>
    <lineage>
        <taxon>Bacteria</taxon>
        <taxon>Bacillati</taxon>
        <taxon>Actinomycetota</taxon>
        <taxon>Actinomycetes</taxon>
        <taxon>Streptosporangiales</taxon>
        <taxon>Streptosporangiaceae</taxon>
        <taxon>Acrocarpospora</taxon>
    </lineage>
</organism>
<sequence>MVEGIKNALRKYPDIDVADIHTKVSDVLPAVTAGVDVAVIFAGSDMMAKSGAGDQPLAPIVAIGDTMGVQFVLMAIRSGIRAFVSDRSVDQELGQAVQNVAAGESFLSPSLAGPLLDWVATQITTDPARILEATKVLTKREQEVLALLGMCHTNAEIAEHLVISEATVRSHAYNILSKLGLRSRSEAVLLGYQFRLSMIPEQTFRQRPGV</sequence>
<evidence type="ECO:0000256" key="3">
    <source>
        <dbReference type="ARBA" id="ARBA00023163"/>
    </source>
</evidence>